<sequence length="176" mass="20423">MDSKNPKNIPSNYAFIDSQNLNLGTKYSGWELDFGKFRLFLRNKYNVKKAFLFIGYIEGNTSLYRYLQDSGYILIFKNVLEIKNGEKITYKGNVDAELVLHAMIEINNYHKAVVVSGDGDFFCLIEYLQEANKLEKVIVPNRKYSSLLKKYAKYVYSIAFSKKKLRIVNKANAKKK</sequence>
<dbReference type="Proteomes" id="UP000748332">
    <property type="component" value="Unassembled WGS sequence"/>
</dbReference>
<dbReference type="Pfam" id="PF01936">
    <property type="entry name" value="NYN"/>
    <property type="match status" value="1"/>
</dbReference>
<dbReference type="PANTHER" id="PTHR35458">
    <property type="entry name" value="SLR0755 PROTEIN"/>
    <property type="match status" value="1"/>
</dbReference>
<protein>
    <submittedName>
        <fullName evidence="2">NYN domain-containing protein</fullName>
    </submittedName>
</protein>
<dbReference type="AlphaFoldDB" id="A0A955KUQ7"/>
<dbReference type="EMBL" id="JAGQLM010000036">
    <property type="protein sequence ID" value="MCA9374867.1"/>
    <property type="molecule type" value="Genomic_DNA"/>
</dbReference>
<dbReference type="PANTHER" id="PTHR35458:SF2">
    <property type="entry name" value="SLR0755 PROTEIN"/>
    <property type="match status" value="1"/>
</dbReference>
<dbReference type="Gene3D" id="3.40.50.1010">
    <property type="entry name" value="5'-nuclease"/>
    <property type="match status" value="1"/>
</dbReference>
<organism evidence="2 3">
    <name type="scientific">Candidatus Dojkabacteria bacterium</name>
    <dbReference type="NCBI Taxonomy" id="2099670"/>
    <lineage>
        <taxon>Bacteria</taxon>
        <taxon>Candidatus Dojkabacteria</taxon>
    </lineage>
</organism>
<name>A0A955KUQ7_9BACT</name>
<reference evidence="2" key="2">
    <citation type="journal article" date="2021" name="Microbiome">
        <title>Successional dynamics and alternative stable states in a saline activated sludge microbial community over 9 years.</title>
        <authorList>
            <person name="Wang Y."/>
            <person name="Ye J."/>
            <person name="Ju F."/>
            <person name="Liu L."/>
            <person name="Boyd J.A."/>
            <person name="Deng Y."/>
            <person name="Parks D.H."/>
            <person name="Jiang X."/>
            <person name="Yin X."/>
            <person name="Woodcroft B.J."/>
            <person name="Tyson G.W."/>
            <person name="Hugenholtz P."/>
            <person name="Polz M.F."/>
            <person name="Zhang T."/>
        </authorList>
    </citation>
    <scope>NUCLEOTIDE SEQUENCE</scope>
    <source>
        <strain evidence="2">HKST-UBA16</strain>
    </source>
</reference>
<accession>A0A955KUQ7</accession>
<gene>
    <name evidence="2" type="ORF">KC622_00895</name>
</gene>
<evidence type="ECO:0000313" key="2">
    <source>
        <dbReference type="EMBL" id="MCA9374867.1"/>
    </source>
</evidence>
<dbReference type="CDD" id="cd10911">
    <property type="entry name" value="PIN_LabA"/>
    <property type="match status" value="1"/>
</dbReference>
<proteinExistence type="predicted"/>
<dbReference type="GO" id="GO:0004540">
    <property type="term" value="F:RNA nuclease activity"/>
    <property type="evidence" value="ECO:0007669"/>
    <property type="project" value="InterPro"/>
</dbReference>
<feature type="domain" description="NYN" evidence="1">
    <location>
        <begin position="15"/>
        <end position="157"/>
    </location>
</feature>
<dbReference type="InterPro" id="IPR021139">
    <property type="entry name" value="NYN"/>
</dbReference>
<evidence type="ECO:0000313" key="3">
    <source>
        <dbReference type="Proteomes" id="UP000748332"/>
    </source>
</evidence>
<evidence type="ECO:0000259" key="1">
    <source>
        <dbReference type="Pfam" id="PF01936"/>
    </source>
</evidence>
<comment type="caution">
    <text evidence="2">The sequence shown here is derived from an EMBL/GenBank/DDBJ whole genome shotgun (WGS) entry which is preliminary data.</text>
</comment>
<reference evidence="2" key="1">
    <citation type="submission" date="2020-04" db="EMBL/GenBank/DDBJ databases">
        <authorList>
            <person name="Zhang T."/>
        </authorList>
    </citation>
    <scope>NUCLEOTIDE SEQUENCE</scope>
    <source>
        <strain evidence="2">HKST-UBA16</strain>
    </source>
</reference>
<dbReference type="InterPro" id="IPR047140">
    <property type="entry name" value="LabA"/>
</dbReference>